<evidence type="ECO:0000256" key="6">
    <source>
        <dbReference type="ARBA" id="ARBA00023049"/>
    </source>
</evidence>
<dbReference type="CDD" id="cd06456">
    <property type="entry name" value="M3A_DCP"/>
    <property type="match status" value="1"/>
</dbReference>
<protein>
    <recommendedName>
        <fullName evidence="8">oligopeptidase A</fullName>
        <ecNumber evidence="8">3.4.24.70</ecNumber>
    </recommendedName>
</protein>
<gene>
    <name evidence="12" type="ORF">LIN78_07710</name>
</gene>
<evidence type="ECO:0000256" key="8">
    <source>
        <dbReference type="ARBA" id="ARBA00026100"/>
    </source>
</evidence>
<dbReference type="InterPro" id="IPR024079">
    <property type="entry name" value="MetalloPept_cat_dom_sf"/>
</dbReference>
<dbReference type="Gene3D" id="1.10.1370.10">
    <property type="entry name" value="Neurolysin, domain 3"/>
    <property type="match status" value="1"/>
</dbReference>
<feature type="domain" description="Oligopeptidase A N-terminal" evidence="11">
    <location>
        <begin position="27"/>
        <end position="149"/>
    </location>
</feature>
<dbReference type="Gene3D" id="1.10.1370.40">
    <property type="match status" value="1"/>
</dbReference>
<dbReference type="Pfam" id="PF19310">
    <property type="entry name" value="TOP_N"/>
    <property type="match status" value="1"/>
</dbReference>
<dbReference type="SUPFAM" id="SSF55486">
    <property type="entry name" value="Metalloproteases ('zincins'), catalytic domain"/>
    <property type="match status" value="1"/>
</dbReference>
<dbReference type="EMBL" id="JAJBZT010000003">
    <property type="protein sequence ID" value="MCB6183430.1"/>
    <property type="molecule type" value="Genomic_DNA"/>
</dbReference>
<proteinExistence type="inferred from homology"/>
<evidence type="ECO:0000256" key="1">
    <source>
        <dbReference type="ARBA" id="ARBA00006040"/>
    </source>
</evidence>
<comment type="similarity">
    <text evidence="1 9">Belongs to the peptidase M3 family.</text>
</comment>
<organism evidence="12 13">
    <name type="scientific">Leeia speluncae</name>
    <dbReference type="NCBI Taxonomy" id="2884804"/>
    <lineage>
        <taxon>Bacteria</taxon>
        <taxon>Pseudomonadati</taxon>
        <taxon>Pseudomonadota</taxon>
        <taxon>Betaproteobacteria</taxon>
        <taxon>Neisseriales</taxon>
        <taxon>Leeiaceae</taxon>
        <taxon>Leeia</taxon>
    </lineage>
</organism>
<evidence type="ECO:0000259" key="10">
    <source>
        <dbReference type="Pfam" id="PF01432"/>
    </source>
</evidence>
<keyword evidence="13" id="KW-1185">Reference proteome</keyword>
<keyword evidence="3 9" id="KW-0479">Metal-binding</keyword>
<dbReference type="Gene3D" id="3.40.390.10">
    <property type="entry name" value="Collagenase (Catalytic Domain)"/>
    <property type="match status" value="1"/>
</dbReference>
<dbReference type="Proteomes" id="UP001165395">
    <property type="component" value="Unassembled WGS sequence"/>
</dbReference>
<name>A0ABS8D5D3_9NEIS</name>
<dbReference type="PANTHER" id="PTHR11804">
    <property type="entry name" value="PROTEASE M3 THIMET OLIGOPEPTIDASE-RELATED"/>
    <property type="match status" value="1"/>
</dbReference>
<comment type="catalytic activity">
    <reaction evidence="7">
        <text>Hydrolysis of oligopeptides, with broad specificity. Gly or Ala commonly occur as P1 or P1' residues, but more distant residues are also important, as is shown by the fact that Z-Gly-Pro-Gly-|-Gly-Pro-Ala is cleaved, but not Z-(Gly)(5).</text>
        <dbReference type="EC" id="3.4.24.70"/>
    </reaction>
</comment>
<evidence type="ECO:0000313" key="12">
    <source>
        <dbReference type="EMBL" id="MCB6183430.1"/>
    </source>
</evidence>
<comment type="cofactor">
    <cofactor evidence="9">
        <name>Zn(2+)</name>
        <dbReference type="ChEBI" id="CHEBI:29105"/>
    </cofactor>
    <text evidence="9">Binds 1 zinc ion.</text>
</comment>
<dbReference type="EC" id="3.4.24.70" evidence="8"/>
<keyword evidence="5 9" id="KW-0862">Zinc</keyword>
<keyword evidence="2 9" id="KW-0645">Protease</keyword>
<evidence type="ECO:0000256" key="4">
    <source>
        <dbReference type="ARBA" id="ARBA00022801"/>
    </source>
</evidence>
<comment type="caution">
    <text evidence="12">The sequence shown here is derived from an EMBL/GenBank/DDBJ whole genome shotgun (WGS) entry which is preliminary data.</text>
</comment>
<dbReference type="InterPro" id="IPR034005">
    <property type="entry name" value="M3A_DCP"/>
</dbReference>
<dbReference type="RefSeq" id="WP_227180187.1">
    <property type="nucleotide sequence ID" value="NZ_JAJBZT010000003.1"/>
</dbReference>
<dbReference type="Pfam" id="PF01432">
    <property type="entry name" value="Peptidase_M3"/>
    <property type="match status" value="1"/>
</dbReference>
<evidence type="ECO:0000256" key="3">
    <source>
        <dbReference type="ARBA" id="ARBA00022723"/>
    </source>
</evidence>
<dbReference type="InterPro" id="IPR045666">
    <property type="entry name" value="OpdA_N"/>
</dbReference>
<dbReference type="InterPro" id="IPR045090">
    <property type="entry name" value="Pept_M3A_M3B"/>
</dbReference>
<evidence type="ECO:0000256" key="9">
    <source>
        <dbReference type="RuleBase" id="RU003435"/>
    </source>
</evidence>
<accession>A0ABS8D5D3</accession>
<keyword evidence="6 9" id="KW-0482">Metalloprotease</keyword>
<evidence type="ECO:0000256" key="7">
    <source>
        <dbReference type="ARBA" id="ARBA00024603"/>
    </source>
</evidence>
<evidence type="ECO:0000313" key="13">
    <source>
        <dbReference type="Proteomes" id="UP001165395"/>
    </source>
</evidence>
<evidence type="ECO:0000259" key="11">
    <source>
        <dbReference type="Pfam" id="PF19310"/>
    </source>
</evidence>
<reference evidence="12" key="1">
    <citation type="submission" date="2021-10" db="EMBL/GenBank/DDBJ databases">
        <title>The complete genome sequence of Leeia sp. TBRC 13508.</title>
        <authorList>
            <person name="Charoenyingcharoen P."/>
            <person name="Yukphan P."/>
        </authorList>
    </citation>
    <scope>NUCLEOTIDE SEQUENCE</scope>
    <source>
        <strain evidence="12">TBRC 13508</strain>
    </source>
</reference>
<dbReference type="InterPro" id="IPR024077">
    <property type="entry name" value="Neurolysin/TOP_dom2"/>
</dbReference>
<sequence>MSNPLLLADGLPRFSSVKPEHLSPAMDELLANASAVIAQLTSQNELPSWNNLIEPLDIALEKLSRAWGVAGHLNAVVNTPELRDAYNENLPKVTEFYTALGQNEALYHLYKQLVTSEWYKNEATSEQQRFLQNELRDFRLSGAELSEADKVRFAEIQSEMAELSNQFSNHLLDATDAYVKYVEDESELTGIPEEMLEMYRQAAEEENKTGFKLTLQMPSYLPVMQYAENRALREELYRAYVTRASEFGPQALDNGPVMTRLLVLRDEEAKLLGFSDFSALSIEAKMADSSKTVISFLKDLSAKAKPFAKSDMGSLRAFAGQLAIDDMQMWDVPFVSEKLRQSAYDFSEQEVRRYLPEHKVLAGLFKVIQTLFDVKVVQTEAEVWHPTVRFYSIKNKDDSLVGQFYLDLYARSGKRGGAWMDDAITRCQRTASPLQYPVAYLVCNFPAPVGDEPAYFSFDDVITLFHEFGHGLHHMLTEVSVRGVSGINGVEWDAVELPSQFMENFCWEWSVLEEMTEHADTGERMPKSLFDKMLAAKNFQSGMQMVRQLEFSLFDLMIHDGRTFTQVSDIQQVLDNVRKDVAVAIPPEYNRFPNSFGHIFGGGYAAGYYSYKWAEVLSADAFSAFEEEGVLNTETGTRFRQEILAVGGSRPAMDSFVAFRGRQPAADALLRHNGLA</sequence>
<feature type="domain" description="Peptidase M3A/M3B catalytic" evidence="10">
    <location>
        <begin position="223"/>
        <end position="674"/>
    </location>
</feature>
<dbReference type="InterPro" id="IPR001567">
    <property type="entry name" value="Pept_M3A_M3B_dom"/>
</dbReference>
<keyword evidence="4 9" id="KW-0378">Hydrolase</keyword>
<dbReference type="PANTHER" id="PTHR11804:SF84">
    <property type="entry name" value="SACCHAROLYSIN"/>
    <property type="match status" value="1"/>
</dbReference>
<evidence type="ECO:0000256" key="2">
    <source>
        <dbReference type="ARBA" id="ARBA00022670"/>
    </source>
</evidence>
<evidence type="ECO:0000256" key="5">
    <source>
        <dbReference type="ARBA" id="ARBA00022833"/>
    </source>
</evidence>